<dbReference type="AlphaFoldDB" id="A0A1E3W6H6"/>
<organism evidence="2 3">
    <name type="scientific">Methyloceanibacter superfactus</name>
    <dbReference type="NCBI Taxonomy" id="1774969"/>
    <lineage>
        <taxon>Bacteria</taxon>
        <taxon>Pseudomonadati</taxon>
        <taxon>Pseudomonadota</taxon>
        <taxon>Alphaproteobacteria</taxon>
        <taxon>Hyphomicrobiales</taxon>
        <taxon>Hyphomicrobiaceae</taxon>
        <taxon>Methyloceanibacter</taxon>
    </lineage>
</organism>
<accession>A0A1E3W6H6</accession>
<reference evidence="2 3" key="1">
    <citation type="journal article" date="2016" name="Environ. Microbiol.">
        <title>New Methyloceanibacter diversity from North Sea sediments includes methanotroph containing solely the soluble methane monooxygenase.</title>
        <authorList>
            <person name="Vekeman B."/>
            <person name="Kerckhof F.M."/>
            <person name="Cremers G."/>
            <person name="de Vos P."/>
            <person name="Vandamme P."/>
            <person name="Boon N."/>
            <person name="Op den Camp H.J."/>
            <person name="Heylen K."/>
        </authorList>
    </citation>
    <scope>NUCLEOTIDE SEQUENCE [LARGE SCALE GENOMIC DNA]</scope>
    <source>
        <strain evidence="2 3">R-67175</strain>
    </source>
</reference>
<evidence type="ECO:0000313" key="2">
    <source>
        <dbReference type="EMBL" id="ODS01435.1"/>
    </source>
</evidence>
<proteinExistence type="predicted"/>
<dbReference type="Proteomes" id="UP000094472">
    <property type="component" value="Unassembled WGS sequence"/>
</dbReference>
<feature type="compositionally biased region" description="Basic and acidic residues" evidence="1">
    <location>
        <begin position="45"/>
        <end position="64"/>
    </location>
</feature>
<sequence>MQHGRPGQGHAHLLLKLARQRLLQRLAPFDPAAGEEPARPVAVPHQEHAILRVDDDPLRTERHAPAQTPEGP</sequence>
<name>A0A1E3W6H6_9HYPH</name>
<evidence type="ECO:0000256" key="1">
    <source>
        <dbReference type="SAM" id="MobiDB-lite"/>
    </source>
</evidence>
<dbReference type="EMBL" id="LPWF01000007">
    <property type="protein sequence ID" value="ODS01435.1"/>
    <property type="molecule type" value="Genomic_DNA"/>
</dbReference>
<feature type="region of interest" description="Disordered" evidence="1">
    <location>
        <begin position="28"/>
        <end position="72"/>
    </location>
</feature>
<evidence type="ECO:0000313" key="3">
    <source>
        <dbReference type="Proteomes" id="UP000094472"/>
    </source>
</evidence>
<protein>
    <submittedName>
        <fullName evidence="2">Uncharacterized protein</fullName>
    </submittedName>
</protein>
<keyword evidence="3" id="KW-1185">Reference proteome</keyword>
<gene>
    <name evidence="2" type="ORF">AUC69_06730</name>
</gene>
<comment type="caution">
    <text evidence="2">The sequence shown here is derived from an EMBL/GenBank/DDBJ whole genome shotgun (WGS) entry which is preliminary data.</text>
</comment>